<proteinExistence type="predicted"/>
<dbReference type="Proteomes" id="UP001165381">
    <property type="component" value="Unassembled WGS sequence"/>
</dbReference>
<evidence type="ECO:0000313" key="2">
    <source>
        <dbReference type="Proteomes" id="UP001165381"/>
    </source>
</evidence>
<dbReference type="Gene3D" id="3.30.70.60">
    <property type="match status" value="1"/>
</dbReference>
<sequence>MTPKYKNVLLILGFIFVIILSYKLSISKTLTLKNEYHTLKKEALLFENTPKRLSLLKQKQKYYDSLLNKYQIKGSSIQNNLLKTINTYADSNKLKVVNFLEPHTYKNNDLTLKTHKFTVQGNYNAILKLIHHLEQQTKFGEVINLHFEKKKNYKTNKYYLQARVLLKSFE</sequence>
<name>A0ABT0QCX3_9FLAO</name>
<accession>A0ABT0QCX3</accession>
<comment type="caution">
    <text evidence="1">The sequence shown here is derived from an EMBL/GenBank/DDBJ whole genome shotgun (WGS) entry which is preliminary data.</text>
</comment>
<protein>
    <recommendedName>
        <fullName evidence="3">General secretion pathway protein</fullName>
    </recommendedName>
</protein>
<keyword evidence="2" id="KW-1185">Reference proteome</keyword>
<dbReference type="EMBL" id="JAMFLZ010000003">
    <property type="protein sequence ID" value="MCL6294837.1"/>
    <property type="molecule type" value="Genomic_DNA"/>
</dbReference>
<gene>
    <name evidence="1" type="ORF">M3P09_07520</name>
</gene>
<evidence type="ECO:0000313" key="1">
    <source>
        <dbReference type="EMBL" id="MCL6294837.1"/>
    </source>
</evidence>
<evidence type="ECO:0008006" key="3">
    <source>
        <dbReference type="Google" id="ProtNLM"/>
    </source>
</evidence>
<organism evidence="1 2">
    <name type="scientific">Jejuia spongiicola</name>
    <dbReference type="NCBI Taxonomy" id="2942207"/>
    <lineage>
        <taxon>Bacteria</taxon>
        <taxon>Pseudomonadati</taxon>
        <taxon>Bacteroidota</taxon>
        <taxon>Flavobacteriia</taxon>
        <taxon>Flavobacteriales</taxon>
        <taxon>Flavobacteriaceae</taxon>
        <taxon>Jejuia</taxon>
    </lineage>
</organism>
<dbReference type="InterPro" id="IPR014717">
    <property type="entry name" value="Transl_elong_EF1B/ribsomal_bS6"/>
</dbReference>
<reference evidence="1" key="1">
    <citation type="submission" date="2022-05" db="EMBL/GenBank/DDBJ databases">
        <authorList>
            <person name="Park J.-S."/>
        </authorList>
    </citation>
    <scope>NUCLEOTIDE SEQUENCE</scope>
    <source>
        <strain evidence="1">2012CJ34-3</strain>
    </source>
</reference>
<dbReference type="RefSeq" id="WP_249972632.1">
    <property type="nucleotide sequence ID" value="NZ_JAMFLZ010000003.1"/>
</dbReference>